<dbReference type="PANTHER" id="PTHR12393:SF6">
    <property type="entry name" value="SPHINGOMYELIN PHOSPHODIESTERASE 2"/>
    <property type="match status" value="1"/>
</dbReference>
<sequence>MSSSVYHQVKDVEEQIHASCTIDASRISLPGIIETIASFLPPNEIACTVRLVNKALLATFRVFVIVRLSQPVPAHAFAWRWACRNSMSSFSLSQRRDLLFLTATSGCLPNLKIVAASAGIVLQAKPRPVKGSSNKLISTVLEAAAAAGCLEICEWLRERGCPWAGSLAAAAGAGQVATCEWLLASGCPCDRAAVYAAARGGHVGLMEALRRRHTCGSSLPLPRDAVRVSGLLAAAAEGCDLATLQRLHADSLGPELPSPGQDGAAPPPQGRNPQLPAAAALQREPIPLPQQLLAVDKASILLAAVSSPTADWREKVEWLETVLGCSAAAGRPGASGAAAACAKAALRPDALERVAWLHARGYPLSTAVVAAAGAAGNLPLLEYLLAQGLRPAAAAASAAAAGHLAFLQALDARRCPVPWHVMQGAAEGGHLAVVAWVMAKDDCNALNGRTCIWGHTVLGAARSGSAALMGWLLEHRGRWDLTDEGPLFRQAVEGGCGEMLRLLVARGCSMEDNGDPYYVAAVNGDLATLSCLRELGCPWGAPGEVFGVCVADGDCPVPVLAWLLQEGCPVGCWEAALAAAARRTGPDREEVRTWLQREAVQRDLAVVDS</sequence>
<reference evidence="2 4" key="2">
    <citation type="journal article" date="2023" name="Commun. Biol.">
        <title>Reorganization of the ancestral sex-determining regions during the evolution of trioecy in Pleodorina starrii.</title>
        <authorList>
            <person name="Takahashi K."/>
            <person name="Suzuki S."/>
            <person name="Kawai-Toyooka H."/>
            <person name="Yamamoto K."/>
            <person name="Hamaji T."/>
            <person name="Ootsuki R."/>
            <person name="Yamaguchi H."/>
            <person name="Kawachi M."/>
            <person name="Higashiyama T."/>
            <person name="Nozaki H."/>
        </authorList>
    </citation>
    <scope>NUCLEOTIDE SEQUENCE [LARGE SCALE GENOMIC DNA]</scope>
    <source>
        <strain evidence="2 4">NIES-4479</strain>
    </source>
</reference>
<evidence type="ECO:0000256" key="1">
    <source>
        <dbReference type="SAM" id="MobiDB-lite"/>
    </source>
</evidence>
<dbReference type="EMBL" id="BRXU01000011">
    <property type="protein sequence ID" value="GLC54637.1"/>
    <property type="molecule type" value="Genomic_DNA"/>
</dbReference>
<dbReference type="PANTHER" id="PTHR12393">
    <property type="entry name" value="SPHINGOMYELIN PHOSPHODIESTERASE RELATED"/>
    <property type="match status" value="1"/>
</dbReference>
<dbReference type="SUPFAM" id="SSF48403">
    <property type="entry name" value="Ankyrin repeat"/>
    <property type="match status" value="1"/>
</dbReference>
<accession>A0A9W6BKN2</accession>
<evidence type="ECO:0000313" key="2">
    <source>
        <dbReference type="EMBL" id="GLC53942.1"/>
    </source>
</evidence>
<dbReference type="GO" id="GO:0030149">
    <property type="term" value="P:sphingolipid catabolic process"/>
    <property type="evidence" value="ECO:0007669"/>
    <property type="project" value="TreeGrafter"/>
</dbReference>
<dbReference type="GO" id="GO:0005783">
    <property type="term" value="C:endoplasmic reticulum"/>
    <property type="evidence" value="ECO:0007669"/>
    <property type="project" value="TreeGrafter"/>
</dbReference>
<evidence type="ECO:0008006" key="5">
    <source>
        <dbReference type="Google" id="ProtNLM"/>
    </source>
</evidence>
<dbReference type="Gene3D" id="1.25.40.20">
    <property type="entry name" value="Ankyrin repeat-containing domain"/>
    <property type="match status" value="2"/>
</dbReference>
<gene>
    <name evidence="2" type="primary">PLESTB001312</name>
    <name evidence="3" type="synonym">PLESTB001493</name>
    <name evidence="2" type="ORF">PLESTB_000806800</name>
    <name evidence="3" type="ORF">PLESTB_000890200</name>
</gene>
<keyword evidence="4" id="KW-1185">Reference proteome</keyword>
<dbReference type="GO" id="GO:0004620">
    <property type="term" value="F:phospholipase activity"/>
    <property type="evidence" value="ECO:0007669"/>
    <property type="project" value="TreeGrafter"/>
</dbReference>
<dbReference type="GO" id="GO:0046513">
    <property type="term" value="P:ceramide biosynthetic process"/>
    <property type="evidence" value="ECO:0007669"/>
    <property type="project" value="TreeGrafter"/>
</dbReference>
<dbReference type="InterPro" id="IPR036770">
    <property type="entry name" value="Ankyrin_rpt-contain_sf"/>
</dbReference>
<dbReference type="GO" id="GO:0016020">
    <property type="term" value="C:membrane"/>
    <property type="evidence" value="ECO:0007669"/>
    <property type="project" value="TreeGrafter"/>
</dbReference>
<evidence type="ECO:0000313" key="4">
    <source>
        <dbReference type="Proteomes" id="UP001165080"/>
    </source>
</evidence>
<protein>
    <recommendedName>
        <fullName evidence="5">Ankyrin repeat domain-containing protein</fullName>
    </recommendedName>
</protein>
<dbReference type="GO" id="GO:0071944">
    <property type="term" value="C:cell periphery"/>
    <property type="evidence" value="ECO:0007669"/>
    <property type="project" value="TreeGrafter"/>
</dbReference>
<dbReference type="AlphaFoldDB" id="A0A9W6BKN2"/>
<reference evidence="2" key="1">
    <citation type="submission" date="2022-08" db="EMBL/GenBank/DDBJ databases">
        <authorList>
            <person name="Takahashi K."/>
            <person name="Suzuki S."/>
            <person name="Kawachi M."/>
            <person name="Higashiyama T."/>
            <person name="Nozaki H."/>
        </authorList>
    </citation>
    <scope>NUCLEOTIDE SEQUENCE</scope>
    <source>
        <strain evidence="2">NIES-4479</strain>
    </source>
</reference>
<organism evidence="2 4">
    <name type="scientific">Pleodorina starrii</name>
    <dbReference type="NCBI Taxonomy" id="330485"/>
    <lineage>
        <taxon>Eukaryota</taxon>
        <taxon>Viridiplantae</taxon>
        <taxon>Chlorophyta</taxon>
        <taxon>core chlorophytes</taxon>
        <taxon>Chlorophyceae</taxon>
        <taxon>CS clade</taxon>
        <taxon>Chlamydomonadales</taxon>
        <taxon>Volvocaceae</taxon>
        <taxon>Pleodorina</taxon>
    </lineage>
</organism>
<proteinExistence type="predicted"/>
<feature type="region of interest" description="Disordered" evidence="1">
    <location>
        <begin position="250"/>
        <end position="275"/>
    </location>
</feature>
<dbReference type="Proteomes" id="UP001165080">
    <property type="component" value="Unassembled WGS sequence"/>
</dbReference>
<evidence type="ECO:0000313" key="3">
    <source>
        <dbReference type="EMBL" id="GLC54637.1"/>
    </source>
</evidence>
<name>A0A9W6BKN2_9CHLO</name>
<comment type="caution">
    <text evidence="2">The sequence shown here is derived from an EMBL/GenBank/DDBJ whole genome shotgun (WGS) entry which is preliminary data.</text>
</comment>
<dbReference type="EMBL" id="BRXU01000009">
    <property type="protein sequence ID" value="GLC53942.1"/>
    <property type="molecule type" value="Genomic_DNA"/>
</dbReference>